<proteinExistence type="predicted"/>
<dbReference type="AlphaFoldDB" id="A0A0D0K8E7"/>
<dbReference type="InterPro" id="IPR057691">
    <property type="entry name" value="DUF7931"/>
</dbReference>
<evidence type="ECO:0000313" key="4">
    <source>
        <dbReference type="Proteomes" id="UP000032068"/>
    </source>
</evidence>
<dbReference type="RefSeq" id="WP_042552641.1">
    <property type="nucleotide sequence ID" value="NZ_JXQW01000007.1"/>
</dbReference>
<protein>
    <submittedName>
        <fullName evidence="3">Histone acetyltransferase HPA2</fullName>
    </submittedName>
</protein>
<organism evidence="3 4">
    <name type="scientific">Pseudomonas fulva</name>
    <dbReference type="NCBI Taxonomy" id="47880"/>
    <lineage>
        <taxon>Bacteria</taxon>
        <taxon>Pseudomonadati</taxon>
        <taxon>Pseudomonadota</taxon>
        <taxon>Gammaproteobacteria</taxon>
        <taxon>Pseudomonadales</taxon>
        <taxon>Pseudomonadaceae</taxon>
        <taxon>Pseudomonas</taxon>
    </lineage>
</organism>
<name>A0A0D0K8E7_9PSED</name>
<evidence type="ECO:0000256" key="1">
    <source>
        <dbReference type="SAM" id="MobiDB-lite"/>
    </source>
</evidence>
<evidence type="ECO:0000259" key="2">
    <source>
        <dbReference type="Pfam" id="PF25559"/>
    </source>
</evidence>
<dbReference type="GO" id="GO:0016740">
    <property type="term" value="F:transferase activity"/>
    <property type="evidence" value="ECO:0007669"/>
    <property type="project" value="UniProtKB-KW"/>
</dbReference>
<comment type="caution">
    <text evidence="3">The sequence shown here is derived from an EMBL/GenBank/DDBJ whole genome shotgun (WGS) entry which is preliminary data.</text>
</comment>
<keyword evidence="3" id="KW-0808">Transferase</keyword>
<dbReference type="EMBL" id="JXQW01000007">
    <property type="protein sequence ID" value="KIQ04928.1"/>
    <property type="molecule type" value="Genomic_DNA"/>
</dbReference>
<reference evidence="3 4" key="1">
    <citation type="submission" date="2014-12" db="EMBL/GenBank/DDBJ databases">
        <title>16Stimator: statistical estimation of ribosomal gene copy numbers from draft genome assemblies.</title>
        <authorList>
            <person name="Perisin M.A."/>
            <person name="Vetter M."/>
            <person name="Gilbert J.A."/>
            <person name="Bergelson J."/>
        </authorList>
    </citation>
    <scope>NUCLEOTIDE SEQUENCE [LARGE SCALE GENOMIC DNA]</scope>
    <source>
        <strain evidence="3 4">MEJ086</strain>
    </source>
</reference>
<sequence length="206" mass="23540">MNDEHTPDDAELEPIEFESPGRFTLHNPDSQLPSPAAWEPAPFVLGSEQALQRFSLPDHARSHALALMQQAGRTLCLYSPDLEPWLYHHSSIQQACTQFLLSHRNSRLRILVRDSSRAVRDGHRLIALSRKLSSHVQIRRCHPDYPAPEGAFLLADDQGLLVRPEPDQFAGYAKYQDPARVRQLQRLFDQTWDTSITDPDLRSFLL</sequence>
<feature type="domain" description="DUF7931" evidence="2">
    <location>
        <begin position="57"/>
        <end position="204"/>
    </location>
</feature>
<dbReference type="Pfam" id="PF25559">
    <property type="entry name" value="DUF7931"/>
    <property type="match status" value="1"/>
</dbReference>
<feature type="region of interest" description="Disordered" evidence="1">
    <location>
        <begin position="1"/>
        <end position="31"/>
    </location>
</feature>
<dbReference type="Proteomes" id="UP000032068">
    <property type="component" value="Unassembled WGS sequence"/>
</dbReference>
<evidence type="ECO:0000313" key="3">
    <source>
        <dbReference type="EMBL" id="KIQ04928.1"/>
    </source>
</evidence>
<dbReference type="OrthoDB" id="6999610at2"/>
<gene>
    <name evidence="3" type="ORF">RU08_04670</name>
</gene>
<accession>A0A0D0K8E7</accession>